<feature type="transmembrane region" description="Helical" evidence="6">
    <location>
        <begin position="16"/>
        <end position="35"/>
    </location>
</feature>
<dbReference type="SUPFAM" id="SSF103481">
    <property type="entry name" value="Multidrug resistance efflux transporter EmrE"/>
    <property type="match status" value="2"/>
</dbReference>
<accession>A0ABT1Z284</accession>
<evidence type="ECO:0000256" key="2">
    <source>
        <dbReference type="ARBA" id="ARBA00007362"/>
    </source>
</evidence>
<proteinExistence type="inferred from homology"/>
<feature type="transmembrane region" description="Helical" evidence="6">
    <location>
        <begin position="78"/>
        <end position="103"/>
    </location>
</feature>
<dbReference type="PANTHER" id="PTHR32322:SF2">
    <property type="entry name" value="EAMA DOMAIN-CONTAINING PROTEIN"/>
    <property type="match status" value="1"/>
</dbReference>
<dbReference type="InterPro" id="IPR000620">
    <property type="entry name" value="EamA_dom"/>
</dbReference>
<evidence type="ECO:0000256" key="1">
    <source>
        <dbReference type="ARBA" id="ARBA00004141"/>
    </source>
</evidence>
<organism evidence="8 9">
    <name type="scientific">Pseudosulfitobacter koreensis</name>
    <dbReference type="NCBI Taxonomy" id="2968472"/>
    <lineage>
        <taxon>Bacteria</taxon>
        <taxon>Pseudomonadati</taxon>
        <taxon>Pseudomonadota</taxon>
        <taxon>Alphaproteobacteria</taxon>
        <taxon>Rhodobacterales</taxon>
        <taxon>Roseobacteraceae</taxon>
        <taxon>Pseudosulfitobacter</taxon>
    </lineage>
</organism>
<keyword evidence="3 6" id="KW-0812">Transmembrane</keyword>
<comment type="caution">
    <text evidence="8">The sequence shown here is derived from an EMBL/GenBank/DDBJ whole genome shotgun (WGS) entry which is preliminary data.</text>
</comment>
<dbReference type="PANTHER" id="PTHR32322">
    <property type="entry name" value="INNER MEMBRANE TRANSPORTER"/>
    <property type="match status" value="1"/>
</dbReference>
<gene>
    <name evidence="8" type="ORF">NTA49_11970</name>
</gene>
<feature type="domain" description="EamA" evidence="7">
    <location>
        <begin position="17"/>
        <end position="151"/>
    </location>
</feature>
<evidence type="ECO:0000256" key="5">
    <source>
        <dbReference type="ARBA" id="ARBA00023136"/>
    </source>
</evidence>
<protein>
    <submittedName>
        <fullName evidence="8">DMT family transporter</fullName>
    </submittedName>
</protein>
<dbReference type="Pfam" id="PF00892">
    <property type="entry name" value="EamA"/>
    <property type="match status" value="2"/>
</dbReference>
<feature type="transmembrane region" description="Helical" evidence="6">
    <location>
        <begin position="285"/>
        <end position="305"/>
    </location>
</feature>
<feature type="transmembrane region" description="Helical" evidence="6">
    <location>
        <begin position="47"/>
        <end position="66"/>
    </location>
</feature>
<keyword evidence="5 6" id="KW-0472">Membrane</keyword>
<dbReference type="InterPro" id="IPR050638">
    <property type="entry name" value="AA-Vitamin_Transporters"/>
</dbReference>
<dbReference type="RefSeq" id="WP_258295019.1">
    <property type="nucleotide sequence ID" value="NZ_JANKJG010000008.1"/>
</dbReference>
<dbReference type="InterPro" id="IPR037185">
    <property type="entry name" value="EmrE-like"/>
</dbReference>
<feature type="transmembrane region" description="Helical" evidence="6">
    <location>
        <begin position="252"/>
        <end position="273"/>
    </location>
</feature>
<comment type="similarity">
    <text evidence="2">Belongs to the EamA transporter family.</text>
</comment>
<sequence>MAETDAAAQDAARTRLIGIVFGLAAVVMWALYFVYARAAAQTGLKPIDLILLRYPVAALILLPWLIRKGFGDLGGVGWGRGVVVALFVGPLFLMFGAGGFHFAPLAHGAVMQPSTAALVATGVAILVLGEKLTAARITGIAMVLGGIALISLTGTTEAAPDAWKGHLMFMVAGGCWAGFTILVRVWRLGAIAATAAASVLSAIVMVPGVLLFGTFERLAALPIETLILQVTVHGLMAGVLAMVAYARSVAMLGVGSAALFPAVVPAVALILGIPLAGEVPTAPEWLGAVLATTGLAVALGGIPGLRRVGA</sequence>
<feature type="transmembrane region" description="Helical" evidence="6">
    <location>
        <begin position="109"/>
        <end position="128"/>
    </location>
</feature>
<keyword evidence="4 6" id="KW-1133">Transmembrane helix</keyword>
<reference evidence="8" key="1">
    <citation type="submission" date="2022-07" db="EMBL/GenBank/DDBJ databases">
        <title>Pseudosulfitobacter sp. strain AP-MA-4, whole genome sequence.</title>
        <authorList>
            <person name="Jiang Y."/>
        </authorList>
    </citation>
    <scope>NUCLEOTIDE SEQUENCE</scope>
    <source>
        <strain evidence="8">AP-MA-4</strain>
    </source>
</reference>
<evidence type="ECO:0000256" key="3">
    <source>
        <dbReference type="ARBA" id="ARBA00022692"/>
    </source>
</evidence>
<feature type="domain" description="EamA" evidence="7">
    <location>
        <begin position="164"/>
        <end position="298"/>
    </location>
</feature>
<name>A0ABT1Z284_9RHOB</name>
<evidence type="ECO:0000313" key="8">
    <source>
        <dbReference type="EMBL" id="MCR8827251.1"/>
    </source>
</evidence>
<comment type="subcellular location">
    <subcellularLocation>
        <location evidence="1">Membrane</location>
        <topology evidence="1">Multi-pass membrane protein</topology>
    </subcellularLocation>
</comment>
<feature type="transmembrane region" description="Helical" evidence="6">
    <location>
        <begin position="190"/>
        <end position="214"/>
    </location>
</feature>
<feature type="transmembrane region" description="Helical" evidence="6">
    <location>
        <begin position="135"/>
        <end position="154"/>
    </location>
</feature>
<feature type="transmembrane region" description="Helical" evidence="6">
    <location>
        <begin position="226"/>
        <end position="245"/>
    </location>
</feature>
<evidence type="ECO:0000259" key="7">
    <source>
        <dbReference type="Pfam" id="PF00892"/>
    </source>
</evidence>
<dbReference type="EMBL" id="JANKJG010000008">
    <property type="protein sequence ID" value="MCR8827251.1"/>
    <property type="molecule type" value="Genomic_DNA"/>
</dbReference>
<feature type="transmembrane region" description="Helical" evidence="6">
    <location>
        <begin position="166"/>
        <end position="183"/>
    </location>
</feature>
<keyword evidence="9" id="KW-1185">Reference proteome</keyword>
<evidence type="ECO:0000256" key="6">
    <source>
        <dbReference type="SAM" id="Phobius"/>
    </source>
</evidence>
<evidence type="ECO:0000256" key="4">
    <source>
        <dbReference type="ARBA" id="ARBA00022989"/>
    </source>
</evidence>
<dbReference type="Proteomes" id="UP001165396">
    <property type="component" value="Unassembled WGS sequence"/>
</dbReference>
<evidence type="ECO:0000313" key="9">
    <source>
        <dbReference type="Proteomes" id="UP001165396"/>
    </source>
</evidence>